<protein>
    <submittedName>
        <fullName evidence="3">Uncharacterized protein</fullName>
    </submittedName>
</protein>
<feature type="transmembrane region" description="Helical" evidence="2">
    <location>
        <begin position="117"/>
        <end position="137"/>
    </location>
</feature>
<name>A0A839JXW6_9FIRM</name>
<feature type="coiled-coil region" evidence="1">
    <location>
        <begin position="436"/>
        <end position="466"/>
    </location>
</feature>
<keyword evidence="4" id="KW-1185">Reference proteome</keyword>
<evidence type="ECO:0000256" key="2">
    <source>
        <dbReference type="SAM" id="Phobius"/>
    </source>
</evidence>
<keyword evidence="1" id="KW-0175">Coiled coil</keyword>
<organism evidence="3 4">
    <name type="scientific">Variimorphobacter saccharofermentans</name>
    <dbReference type="NCBI Taxonomy" id="2755051"/>
    <lineage>
        <taxon>Bacteria</taxon>
        <taxon>Bacillati</taxon>
        <taxon>Bacillota</taxon>
        <taxon>Clostridia</taxon>
        <taxon>Lachnospirales</taxon>
        <taxon>Lachnospiraceae</taxon>
        <taxon>Variimorphobacter</taxon>
    </lineage>
</organism>
<feature type="transmembrane region" description="Helical" evidence="2">
    <location>
        <begin position="486"/>
        <end position="508"/>
    </location>
</feature>
<keyword evidence="2" id="KW-0812">Transmembrane</keyword>
<feature type="transmembrane region" description="Helical" evidence="2">
    <location>
        <begin position="298"/>
        <end position="316"/>
    </location>
</feature>
<keyword evidence="2" id="KW-0472">Membrane</keyword>
<proteinExistence type="predicted"/>
<dbReference type="Proteomes" id="UP000574276">
    <property type="component" value="Unassembled WGS sequence"/>
</dbReference>
<comment type="caution">
    <text evidence="3">The sequence shown here is derived from an EMBL/GenBank/DDBJ whole genome shotgun (WGS) entry which is preliminary data.</text>
</comment>
<feature type="transmembrane region" description="Helical" evidence="2">
    <location>
        <begin position="6"/>
        <end position="27"/>
    </location>
</feature>
<feature type="transmembrane region" description="Helical" evidence="2">
    <location>
        <begin position="90"/>
        <end position="111"/>
    </location>
</feature>
<reference evidence="3 4" key="1">
    <citation type="submission" date="2020-07" db="EMBL/GenBank/DDBJ databases">
        <title>Characterization and genome sequencing of isolate MD1, a novel member within the family Lachnospiraceae.</title>
        <authorList>
            <person name="Rettenmaier R."/>
            <person name="Di Bello L."/>
            <person name="Zinser C."/>
            <person name="Scheitz K."/>
            <person name="Liebl W."/>
            <person name="Zverlov V."/>
        </authorList>
    </citation>
    <scope>NUCLEOTIDE SEQUENCE [LARGE SCALE GENOMIC DNA]</scope>
    <source>
        <strain evidence="3 4">MD1</strain>
    </source>
</reference>
<gene>
    <name evidence="3" type="ORF">H0486_06475</name>
</gene>
<evidence type="ECO:0000313" key="4">
    <source>
        <dbReference type="Proteomes" id="UP000574276"/>
    </source>
</evidence>
<feature type="transmembrane region" description="Helical" evidence="2">
    <location>
        <begin position="260"/>
        <end position="278"/>
    </location>
</feature>
<feature type="transmembrane region" description="Helical" evidence="2">
    <location>
        <begin position="381"/>
        <end position="400"/>
    </location>
</feature>
<sequence>MNVKMVFVMGISLLIILPVVNYILCIIDRWDKRKNNTGASLYLKKSHHRYISRIYQNLLQFPMTRGYVERISRNYEVLYPGEPEMIAEKVMYTIFTVLLICILEITTLFLLKPNLHNAILVIYLVFIINNEVLNYYIRTADIKLLESIEVFLSDISHNYYINRLVDDAIWLSMEGQSEDMKIHARKLYEIITSPNLKEEIAKYNSTTHNKYLKILLSLCSGVLEFSDVKVNGQLLFTSNLMHLKREINIEILKLKKLRHVFSGSVFVAVAVCVPIDAIQEFGISMVPELKGFYAGQGGIAFITLIFLVSAFTYFLINHVKEIKQPFPKNYRYLKLLERISIIKKALDNYTEKYYGRMLVTGKALKQLGETISPRQFILKRLIYSTITFVIGIGLMFYMHYSSRWIFTHNASSAARISGITNEEQIEALNNLMISKMNQYKKKAVTKEELISELEKENQLYATLTNEKIAEEILLQILKYQNEYFKWYEFIICMAAAVIAYFIPCWLLIYKKRVLKIAMEDEVNQFHSIIYMMMYMRHITVMDILEQMELFAVVFKHSIQECMNDYNSGDIEALMKMKERETYPPFRRMVDNLIRCDSIPIDKAFDEIASERENFHERRKQENEISIQRRADNVKPLAFIPAILVTIYLLLPMLAAGMQALEEFRESVSSMGF</sequence>
<dbReference type="RefSeq" id="WP_228352234.1">
    <property type="nucleotide sequence ID" value="NZ_JACEGA010000001.1"/>
</dbReference>
<dbReference type="AlphaFoldDB" id="A0A839JXW6"/>
<keyword evidence="2" id="KW-1133">Transmembrane helix</keyword>
<dbReference type="EMBL" id="JACEGA010000001">
    <property type="protein sequence ID" value="MBB2182515.1"/>
    <property type="molecule type" value="Genomic_DNA"/>
</dbReference>
<evidence type="ECO:0000313" key="3">
    <source>
        <dbReference type="EMBL" id="MBB2182515.1"/>
    </source>
</evidence>
<evidence type="ECO:0000256" key="1">
    <source>
        <dbReference type="SAM" id="Coils"/>
    </source>
</evidence>
<feature type="transmembrane region" description="Helical" evidence="2">
    <location>
        <begin position="636"/>
        <end position="660"/>
    </location>
</feature>
<accession>A0A839JXW6</accession>